<accession>A0A397J3J1</accession>
<evidence type="ECO:0000313" key="1">
    <source>
        <dbReference type="EMBL" id="RHZ80556.1"/>
    </source>
</evidence>
<proteinExistence type="predicted"/>
<comment type="caution">
    <text evidence="1">The sequence shown here is derived from an EMBL/GenBank/DDBJ whole genome shotgun (WGS) entry which is preliminary data.</text>
</comment>
<evidence type="ECO:0000313" key="2">
    <source>
        <dbReference type="Proteomes" id="UP000266861"/>
    </source>
</evidence>
<dbReference type="AlphaFoldDB" id="A0A397J3J1"/>
<dbReference type="OrthoDB" id="10631011at2759"/>
<keyword evidence="2" id="KW-1185">Reference proteome</keyword>
<reference evidence="1 2" key="1">
    <citation type="submission" date="2018-08" db="EMBL/GenBank/DDBJ databases">
        <title>Genome and evolution of the arbuscular mycorrhizal fungus Diversispora epigaea (formerly Glomus versiforme) and its bacterial endosymbionts.</title>
        <authorList>
            <person name="Sun X."/>
            <person name="Fei Z."/>
            <person name="Harrison M."/>
        </authorList>
    </citation>
    <scope>NUCLEOTIDE SEQUENCE [LARGE SCALE GENOMIC DNA]</scope>
    <source>
        <strain evidence="1 2">IT104</strain>
    </source>
</reference>
<sequence>MESWEDLWIRYRYQSIKTIANINNTYWENFNVRIPFSDSTSSFSPLKNTETHANKKEKYISLLTSRHHSLDNLKSDIEEKKVDTGNVRRVRHTIVVNTNLFALTKDANATDRLWQKIDYKELIIWITLEKKVDTGNVRRVRHTIVVNTNLFALTKDANATDRLWQKIDYKELIIWITLYFQQISIGTCRTVRKTAFGFSKKLKDNRPITILSTIHGLVDKE</sequence>
<organism evidence="1 2">
    <name type="scientific">Diversispora epigaea</name>
    <dbReference type="NCBI Taxonomy" id="1348612"/>
    <lineage>
        <taxon>Eukaryota</taxon>
        <taxon>Fungi</taxon>
        <taxon>Fungi incertae sedis</taxon>
        <taxon>Mucoromycota</taxon>
        <taxon>Glomeromycotina</taxon>
        <taxon>Glomeromycetes</taxon>
        <taxon>Diversisporales</taxon>
        <taxon>Diversisporaceae</taxon>
        <taxon>Diversispora</taxon>
    </lineage>
</organism>
<protein>
    <submittedName>
        <fullName evidence="1">Uncharacterized protein</fullName>
    </submittedName>
</protein>
<dbReference type="EMBL" id="PQFF01000125">
    <property type="protein sequence ID" value="RHZ80556.1"/>
    <property type="molecule type" value="Genomic_DNA"/>
</dbReference>
<gene>
    <name evidence="1" type="ORF">Glove_134g216</name>
</gene>
<dbReference type="Proteomes" id="UP000266861">
    <property type="component" value="Unassembled WGS sequence"/>
</dbReference>
<name>A0A397J3J1_9GLOM</name>